<dbReference type="SUPFAM" id="SSF46548">
    <property type="entry name" value="alpha-helical ferredoxin"/>
    <property type="match status" value="2"/>
</dbReference>
<evidence type="ECO:0000313" key="6">
    <source>
        <dbReference type="Proteomes" id="UP001519342"/>
    </source>
</evidence>
<dbReference type="Proteomes" id="UP001519342">
    <property type="component" value="Unassembled WGS sequence"/>
</dbReference>
<evidence type="ECO:0000259" key="4">
    <source>
        <dbReference type="PROSITE" id="PS51379"/>
    </source>
</evidence>
<dbReference type="InterPro" id="IPR009051">
    <property type="entry name" value="Helical_ferredxn"/>
</dbReference>
<protein>
    <submittedName>
        <fullName evidence="5">Selenate reductase</fullName>
        <ecNumber evidence="5">1.97.1.9</ecNumber>
    </submittedName>
</protein>
<dbReference type="Pfam" id="PF14691">
    <property type="entry name" value="Fer4_20"/>
    <property type="match status" value="1"/>
</dbReference>
<keyword evidence="5" id="KW-0560">Oxidoreductase</keyword>
<proteinExistence type="predicted"/>
<sequence>MGENMRLISFEHLVDWCLEEYKNERAIFGIKEDKFYRNKSGNYLKTVFGDKLGSAIGPAAGPHCQLAQNIIGSYLAGSRFIELKTVQIMDGEQIQHAVNRPCIYAEDECYNCEWSTELTVQQAFAEYVKAYFLIQVLAKELGLADYKDFAYNMSVGYDLEGIKSEKIDNYIEGLKDASNTEAFKACKQFLSDNLNKFSKFNKEDLDKISPNICQSITLSTLHGCPAHEIESISTYLLTEKNLNTFIKCNPTLLGYEFARETTNKLGYDYISFTDFHFKDDLQYNDAVAMFKRLMLLAKEKDRSFGLKLTNTFPVDVKRNELPSEEMYMSGRSLFPLSITLAAKLSKEFDGKLPIAYSGGADAANINEILATGIQPVTMATTILKPGGYERFKQIAEVSESMLTPEFKDIDTKSLISYAESVIEDPRYQKSYRDKVKSRKTENKLPLIDCFMAPCKDGGCPINQQIPEYLKLVSDGKYDEAINVIANDNTAPSILGTLCSHPCQDKCTRVDYDKSIQIRAMKFVAADNAQQKFVDAIKKSELKSNKKVAVIGAGPGGVAAASYLRRNGMDVVVFEKLDKPYGIVRYIIPEFRIAEELIERDYQIAVKQGVEFKFNTDVTDSYEQLKKKYDYVLVATGAWMKGDSPVKEGQEKVLDALDFLWNARNEKSAELGKKVAVIGAGDVAMDCARTALRQKGVEEVHVVYRRTESYMPASQEDVNEVKEEGIKIDELLAPAKYDGKVLICEKMSLGDFDSSGRKSVVGTGKFIELEFDTVIGATGAKVDTKPFKDNSINMDDRGRLKLLSSLESNIENVYFIGDCKQGPSTIVKAMADAKTAALDILKKENLSNDFKKFNVPMENEQVYTRKAVLAPIEKGKEEGERCLKCDQICEICKEVCPNRANVIINVEGFNNLHQILHIDGMCNECGNCGVFCPYEDRPYKDKVTLFWSKEEFEDSSNVGFLKLYDDKFLVRAENGNVIEHTLGDGKISNELEKFIKSVSSDYKHFLNPTVIG</sequence>
<dbReference type="GO" id="GO:0033797">
    <property type="term" value="F:selenate reductase activity"/>
    <property type="evidence" value="ECO:0007669"/>
    <property type="project" value="UniProtKB-EC"/>
</dbReference>
<keyword evidence="2" id="KW-0408">Iron</keyword>
<dbReference type="PROSITE" id="PS51379">
    <property type="entry name" value="4FE4S_FER_2"/>
    <property type="match status" value="1"/>
</dbReference>
<accession>A0ABS4GDK3</accession>
<organism evidence="5 6">
    <name type="scientific">Sedimentibacter acidaminivorans</name>
    <dbReference type="NCBI Taxonomy" id="913099"/>
    <lineage>
        <taxon>Bacteria</taxon>
        <taxon>Bacillati</taxon>
        <taxon>Bacillota</taxon>
        <taxon>Tissierellia</taxon>
        <taxon>Sedimentibacter</taxon>
    </lineage>
</organism>
<dbReference type="RefSeq" id="WP_209511520.1">
    <property type="nucleotide sequence ID" value="NZ_JAGGKS010000004.1"/>
</dbReference>
<evidence type="ECO:0000256" key="2">
    <source>
        <dbReference type="ARBA" id="ARBA00023004"/>
    </source>
</evidence>
<dbReference type="InterPro" id="IPR017701">
    <property type="entry name" value="Se_rdtase_YgfK"/>
</dbReference>
<dbReference type="Pfam" id="PF07992">
    <property type="entry name" value="Pyr_redox_2"/>
    <property type="match status" value="1"/>
</dbReference>
<dbReference type="SUPFAM" id="SSF51971">
    <property type="entry name" value="Nucleotide-binding domain"/>
    <property type="match status" value="2"/>
</dbReference>
<dbReference type="PRINTS" id="PR00419">
    <property type="entry name" value="ADXRDTASE"/>
</dbReference>
<dbReference type="Gene3D" id="1.10.1060.10">
    <property type="entry name" value="Alpha-helical ferredoxin"/>
    <property type="match status" value="1"/>
</dbReference>
<dbReference type="InterPro" id="IPR023753">
    <property type="entry name" value="FAD/NAD-binding_dom"/>
</dbReference>
<name>A0ABS4GDK3_9FIRM</name>
<comment type="caution">
    <text evidence="5">The sequence shown here is derived from an EMBL/GenBank/DDBJ whole genome shotgun (WGS) entry which is preliminary data.</text>
</comment>
<dbReference type="InterPro" id="IPR017900">
    <property type="entry name" value="4Fe4S_Fe_S_CS"/>
</dbReference>
<dbReference type="SUPFAM" id="SSF51395">
    <property type="entry name" value="FMN-linked oxidoreductases"/>
    <property type="match status" value="1"/>
</dbReference>
<dbReference type="EMBL" id="JAGGKS010000004">
    <property type="protein sequence ID" value="MBP1925776.1"/>
    <property type="molecule type" value="Genomic_DNA"/>
</dbReference>
<dbReference type="InterPro" id="IPR036188">
    <property type="entry name" value="FAD/NAD-bd_sf"/>
</dbReference>
<dbReference type="PANTHER" id="PTHR42783">
    <property type="entry name" value="GLUTAMATE SYNTHASE [NADPH] SMALL CHAIN"/>
    <property type="match status" value="1"/>
</dbReference>
<keyword evidence="6" id="KW-1185">Reference proteome</keyword>
<gene>
    <name evidence="5" type="ORF">J2Z76_001637</name>
</gene>
<dbReference type="Gene3D" id="3.50.50.60">
    <property type="entry name" value="FAD/NAD(P)-binding domain"/>
    <property type="match status" value="2"/>
</dbReference>
<keyword evidence="1" id="KW-0479">Metal-binding</keyword>
<dbReference type="NCBIfam" id="TIGR03315">
    <property type="entry name" value="Se_ygfK"/>
    <property type="match status" value="1"/>
</dbReference>
<evidence type="ECO:0000313" key="5">
    <source>
        <dbReference type="EMBL" id="MBP1925776.1"/>
    </source>
</evidence>
<feature type="domain" description="4Fe-4S ferredoxin-type" evidence="4">
    <location>
        <begin position="912"/>
        <end position="941"/>
    </location>
</feature>
<dbReference type="InterPro" id="IPR017896">
    <property type="entry name" value="4Fe4S_Fe-S-bd"/>
</dbReference>
<evidence type="ECO:0000256" key="1">
    <source>
        <dbReference type="ARBA" id="ARBA00022723"/>
    </source>
</evidence>
<dbReference type="PROSITE" id="PS00198">
    <property type="entry name" value="4FE4S_FER_1"/>
    <property type="match status" value="1"/>
</dbReference>
<dbReference type="EC" id="1.97.1.9" evidence="5"/>
<reference evidence="5 6" key="1">
    <citation type="submission" date="2021-03" db="EMBL/GenBank/DDBJ databases">
        <title>Genomic Encyclopedia of Type Strains, Phase IV (KMG-IV): sequencing the most valuable type-strain genomes for metagenomic binning, comparative biology and taxonomic classification.</title>
        <authorList>
            <person name="Goeker M."/>
        </authorList>
    </citation>
    <scope>NUCLEOTIDE SEQUENCE [LARGE SCALE GENOMIC DNA]</scope>
    <source>
        <strain evidence="5 6">DSM 24004</strain>
    </source>
</reference>
<evidence type="ECO:0000256" key="3">
    <source>
        <dbReference type="ARBA" id="ARBA00023014"/>
    </source>
</evidence>
<keyword evidence="3" id="KW-0411">Iron-sulfur</keyword>
<dbReference type="PANTHER" id="PTHR42783:SF3">
    <property type="entry name" value="GLUTAMATE SYNTHASE [NADPH] SMALL CHAIN-RELATED"/>
    <property type="match status" value="1"/>
</dbReference>
<dbReference type="InterPro" id="IPR028261">
    <property type="entry name" value="DPD_II"/>
</dbReference>